<evidence type="ECO:0000259" key="1">
    <source>
        <dbReference type="PROSITE" id="PS50943"/>
    </source>
</evidence>
<dbReference type="Gene3D" id="1.10.260.40">
    <property type="entry name" value="lambda repressor-like DNA-binding domains"/>
    <property type="match status" value="1"/>
</dbReference>
<proteinExistence type="predicted"/>
<gene>
    <name evidence="2" type="ORF">CLV83_4032</name>
</gene>
<name>A0A4R1GBE5_9GAMM</name>
<dbReference type="InterPro" id="IPR001387">
    <property type="entry name" value="Cro/C1-type_HTH"/>
</dbReference>
<keyword evidence="3" id="KW-1185">Reference proteome</keyword>
<evidence type="ECO:0000313" key="2">
    <source>
        <dbReference type="EMBL" id="TCK02979.1"/>
    </source>
</evidence>
<dbReference type="PROSITE" id="PS50943">
    <property type="entry name" value="HTH_CROC1"/>
    <property type="match status" value="1"/>
</dbReference>
<dbReference type="OrthoDB" id="9803379at2"/>
<dbReference type="EMBL" id="SMFU01000013">
    <property type="protein sequence ID" value="TCK02979.1"/>
    <property type="molecule type" value="Genomic_DNA"/>
</dbReference>
<dbReference type="RefSeq" id="WP_132296881.1">
    <property type="nucleotide sequence ID" value="NZ_SMFU01000013.1"/>
</dbReference>
<accession>A0A4R1GBE5</accession>
<organism evidence="2 3">
    <name type="scientific">Marinobacterium mangrovicola</name>
    <dbReference type="NCBI Taxonomy" id="1476959"/>
    <lineage>
        <taxon>Bacteria</taxon>
        <taxon>Pseudomonadati</taxon>
        <taxon>Pseudomonadota</taxon>
        <taxon>Gammaproteobacteria</taxon>
        <taxon>Oceanospirillales</taxon>
        <taxon>Oceanospirillaceae</taxon>
        <taxon>Marinobacterium</taxon>
    </lineage>
</organism>
<dbReference type="SUPFAM" id="SSF47413">
    <property type="entry name" value="lambda repressor-like DNA-binding domains"/>
    <property type="match status" value="1"/>
</dbReference>
<feature type="domain" description="HTH cro/C1-type" evidence="1">
    <location>
        <begin position="17"/>
        <end position="72"/>
    </location>
</feature>
<comment type="caution">
    <text evidence="2">The sequence shown here is derived from an EMBL/GenBank/DDBJ whole genome shotgun (WGS) entry which is preliminary data.</text>
</comment>
<dbReference type="Pfam" id="PF01381">
    <property type="entry name" value="HTH_3"/>
    <property type="match status" value="1"/>
</dbReference>
<dbReference type="AlphaFoldDB" id="A0A4R1GBE5"/>
<protein>
    <submittedName>
        <fullName evidence="2">Helix-turn-helix protein</fullName>
    </submittedName>
</protein>
<sequence length="88" mass="10280">MDKSTRNSRYALLIEWLRQERIARGLTVREVGTLIDEPFQFVSKVENVERKLNVYEFVQYCEALGIDPVVGLGLLKSKSHTQLEEDYF</sequence>
<reference evidence="2 3" key="1">
    <citation type="submission" date="2019-03" db="EMBL/GenBank/DDBJ databases">
        <title>Genomic Encyclopedia of Archaeal and Bacterial Type Strains, Phase II (KMG-II): from individual species to whole genera.</title>
        <authorList>
            <person name="Goeker M."/>
        </authorList>
    </citation>
    <scope>NUCLEOTIDE SEQUENCE [LARGE SCALE GENOMIC DNA]</scope>
    <source>
        <strain evidence="2 3">DSM 27697</strain>
    </source>
</reference>
<dbReference type="SMART" id="SM00530">
    <property type="entry name" value="HTH_XRE"/>
    <property type="match status" value="1"/>
</dbReference>
<dbReference type="CDD" id="cd00093">
    <property type="entry name" value="HTH_XRE"/>
    <property type="match status" value="1"/>
</dbReference>
<dbReference type="InterPro" id="IPR010982">
    <property type="entry name" value="Lambda_DNA-bd_dom_sf"/>
</dbReference>
<dbReference type="GO" id="GO:0003677">
    <property type="term" value="F:DNA binding"/>
    <property type="evidence" value="ECO:0007669"/>
    <property type="project" value="InterPro"/>
</dbReference>
<dbReference type="Proteomes" id="UP000294546">
    <property type="component" value="Unassembled WGS sequence"/>
</dbReference>
<evidence type="ECO:0000313" key="3">
    <source>
        <dbReference type="Proteomes" id="UP000294546"/>
    </source>
</evidence>